<dbReference type="InterPro" id="IPR013325">
    <property type="entry name" value="RNA_pol_sigma_r2"/>
</dbReference>
<comment type="caution">
    <text evidence="7">The sequence shown here is derived from an EMBL/GenBank/DDBJ whole genome shotgun (WGS) entry which is preliminary data.</text>
</comment>
<sequence>MSDQELVERILNGDHIAIQTLHDRYTKKLFSYIYSQTNHYHDAEELLQDVFFKAASHLSTFKKQASFKTWIFKIARNSIIDYYKSSYIRNHFVEFKPENEHQQESAQATVMRNEEMKQLHHAINQLPLSYRTVLYLRYIEDFSLKETAAVMGKTVYSIKALQKRGLLMLKKDIGMEVHTLEETII</sequence>
<feature type="domain" description="RNA polymerase sigma-70 region 2" evidence="5">
    <location>
        <begin position="22"/>
        <end position="85"/>
    </location>
</feature>
<proteinExistence type="inferred from homology"/>
<dbReference type="NCBIfam" id="TIGR02937">
    <property type="entry name" value="sigma70-ECF"/>
    <property type="match status" value="1"/>
</dbReference>
<dbReference type="SUPFAM" id="SSF88659">
    <property type="entry name" value="Sigma3 and sigma4 domains of RNA polymerase sigma factors"/>
    <property type="match status" value="1"/>
</dbReference>
<keyword evidence="4" id="KW-0804">Transcription</keyword>
<evidence type="ECO:0000256" key="1">
    <source>
        <dbReference type="ARBA" id="ARBA00010641"/>
    </source>
</evidence>
<keyword evidence="2" id="KW-0805">Transcription regulation</keyword>
<dbReference type="Pfam" id="PF04542">
    <property type="entry name" value="Sigma70_r2"/>
    <property type="match status" value="1"/>
</dbReference>
<evidence type="ECO:0000259" key="6">
    <source>
        <dbReference type="Pfam" id="PF08281"/>
    </source>
</evidence>
<gene>
    <name evidence="7" type="ORF">MKY91_06170</name>
</gene>
<dbReference type="PANTHER" id="PTHR43133">
    <property type="entry name" value="RNA POLYMERASE ECF-TYPE SIGMA FACTO"/>
    <property type="match status" value="1"/>
</dbReference>
<dbReference type="Gene3D" id="1.10.1740.10">
    <property type="match status" value="1"/>
</dbReference>
<reference evidence="7 8" key="1">
    <citation type="submission" date="2024-03" db="EMBL/GenBank/DDBJ databases">
        <title>Bacilli Hybrid Assemblies.</title>
        <authorList>
            <person name="Kovac J."/>
        </authorList>
    </citation>
    <scope>NUCLEOTIDE SEQUENCE [LARGE SCALE GENOMIC DNA]</scope>
    <source>
        <strain evidence="7 8">FSL R7-0666</strain>
    </source>
</reference>
<evidence type="ECO:0000256" key="3">
    <source>
        <dbReference type="ARBA" id="ARBA00023082"/>
    </source>
</evidence>
<dbReference type="RefSeq" id="WP_343129823.1">
    <property type="nucleotide sequence ID" value="NZ_JBCITK010000001.1"/>
</dbReference>
<dbReference type="Gene3D" id="1.10.10.10">
    <property type="entry name" value="Winged helix-like DNA-binding domain superfamily/Winged helix DNA-binding domain"/>
    <property type="match status" value="1"/>
</dbReference>
<keyword evidence="8" id="KW-1185">Reference proteome</keyword>
<dbReference type="InterPro" id="IPR036388">
    <property type="entry name" value="WH-like_DNA-bd_sf"/>
</dbReference>
<comment type="similarity">
    <text evidence="1">Belongs to the sigma-70 factor family. ECF subfamily.</text>
</comment>
<feature type="domain" description="RNA polymerase sigma factor 70 region 4 type 2" evidence="6">
    <location>
        <begin position="118"/>
        <end position="167"/>
    </location>
</feature>
<dbReference type="InterPro" id="IPR013324">
    <property type="entry name" value="RNA_pol_sigma_r3/r4-like"/>
</dbReference>
<dbReference type="EMBL" id="JBCITK010000001">
    <property type="protein sequence ID" value="MEN0642745.1"/>
    <property type="molecule type" value="Genomic_DNA"/>
</dbReference>
<dbReference type="InterPro" id="IPR007627">
    <property type="entry name" value="RNA_pol_sigma70_r2"/>
</dbReference>
<evidence type="ECO:0000259" key="5">
    <source>
        <dbReference type="Pfam" id="PF04542"/>
    </source>
</evidence>
<evidence type="ECO:0000256" key="4">
    <source>
        <dbReference type="ARBA" id="ARBA00023163"/>
    </source>
</evidence>
<name>A0ABU9VFR8_9BACI</name>
<organism evidence="7 8">
    <name type="scientific">Alkalicoccobacillus gibsonii</name>
    <dbReference type="NCBI Taxonomy" id="79881"/>
    <lineage>
        <taxon>Bacteria</taxon>
        <taxon>Bacillati</taxon>
        <taxon>Bacillota</taxon>
        <taxon>Bacilli</taxon>
        <taxon>Bacillales</taxon>
        <taxon>Bacillaceae</taxon>
        <taxon>Alkalicoccobacillus</taxon>
    </lineage>
</organism>
<evidence type="ECO:0000313" key="7">
    <source>
        <dbReference type="EMBL" id="MEN0642745.1"/>
    </source>
</evidence>
<keyword evidence="3" id="KW-0731">Sigma factor</keyword>
<dbReference type="SUPFAM" id="SSF88946">
    <property type="entry name" value="Sigma2 domain of RNA polymerase sigma factors"/>
    <property type="match status" value="1"/>
</dbReference>
<accession>A0ABU9VFR8</accession>
<dbReference type="CDD" id="cd06171">
    <property type="entry name" value="Sigma70_r4"/>
    <property type="match status" value="1"/>
</dbReference>
<dbReference type="InterPro" id="IPR013249">
    <property type="entry name" value="RNA_pol_sigma70_r4_t2"/>
</dbReference>
<dbReference type="PANTHER" id="PTHR43133:SF60">
    <property type="entry name" value="RNA POLYMERASE SIGMA FACTOR SIGV"/>
    <property type="match status" value="1"/>
</dbReference>
<dbReference type="Proteomes" id="UP001418796">
    <property type="component" value="Unassembled WGS sequence"/>
</dbReference>
<evidence type="ECO:0000256" key="2">
    <source>
        <dbReference type="ARBA" id="ARBA00023015"/>
    </source>
</evidence>
<protein>
    <submittedName>
        <fullName evidence="7">RNA polymerase sigma factor</fullName>
    </submittedName>
</protein>
<dbReference type="Pfam" id="PF08281">
    <property type="entry name" value="Sigma70_r4_2"/>
    <property type="match status" value="1"/>
</dbReference>
<dbReference type="InterPro" id="IPR039425">
    <property type="entry name" value="RNA_pol_sigma-70-like"/>
</dbReference>
<dbReference type="InterPro" id="IPR014284">
    <property type="entry name" value="RNA_pol_sigma-70_dom"/>
</dbReference>
<evidence type="ECO:0000313" key="8">
    <source>
        <dbReference type="Proteomes" id="UP001418796"/>
    </source>
</evidence>